<dbReference type="EMBL" id="LT934113">
    <property type="protein sequence ID" value="VAH37544.1"/>
    <property type="molecule type" value="Genomic_DNA"/>
</dbReference>
<evidence type="ECO:0000313" key="1">
    <source>
        <dbReference type="EMBL" id="VAH37544.1"/>
    </source>
</evidence>
<organism evidence="1 2">
    <name type="scientific">Triticum turgidum subsp. durum</name>
    <name type="common">Durum wheat</name>
    <name type="synonym">Triticum durum</name>
    <dbReference type="NCBI Taxonomy" id="4567"/>
    <lineage>
        <taxon>Eukaryota</taxon>
        <taxon>Viridiplantae</taxon>
        <taxon>Streptophyta</taxon>
        <taxon>Embryophyta</taxon>
        <taxon>Tracheophyta</taxon>
        <taxon>Spermatophyta</taxon>
        <taxon>Magnoliopsida</taxon>
        <taxon>Liliopsida</taxon>
        <taxon>Poales</taxon>
        <taxon>Poaceae</taxon>
        <taxon>BOP clade</taxon>
        <taxon>Pooideae</taxon>
        <taxon>Triticodae</taxon>
        <taxon>Triticeae</taxon>
        <taxon>Triticinae</taxon>
        <taxon>Triticum</taxon>
    </lineage>
</organism>
<accession>A0A9R1P656</accession>
<sequence>MRVGEEGYLDLLRQVVSVKSRGRLEILMKAGEISGSVVFPTKFSDISRESCELGSCEVEITVAWSLLVEKQYEISVMGAIHPYAWESIPRRPIMKLVDAC</sequence>
<dbReference type="Gramene" id="TRITD2Av1G271130.1">
    <property type="protein sequence ID" value="TRITD2Av1G271130.1"/>
    <property type="gene ID" value="TRITD2Av1G271130"/>
</dbReference>
<dbReference type="AlphaFoldDB" id="A0A9R1P656"/>
<keyword evidence="2" id="KW-1185">Reference proteome</keyword>
<dbReference type="Proteomes" id="UP000324705">
    <property type="component" value="Chromosome 2A"/>
</dbReference>
<protein>
    <submittedName>
        <fullName evidence="1">Uncharacterized protein</fullName>
    </submittedName>
</protein>
<gene>
    <name evidence="1" type="ORF">TRITD_2Av1G271130</name>
</gene>
<dbReference type="PANTHER" id="PTHR33065:SF59">
    <property type="entry name" value="DUF6598 DOMAIN-CONTAINING PROTEIN"/>
    <property type="match status" value="1"/>
</dbReference>
<proteinExistence type="predicted"/>
<reference evidence="1 2" key="1">
    <citation type="submission" date="2017-09" db="EMBL/GenBank/DDBJ databases">
        <authorList>
            <consortium name="International Durum Wheat Genome Sequencing Consortium (IDWGSC)"/>
            <person name="Milanesi L."/>
        </authorList>
    </citation>
    <scope>NUCLEOTIDE SEQUENCE [LARGE SCALE GENOMIC DNA]</scope>
    <source>
        <strain evidence="2">cv. Svevo</strain>
    </source>
</reference>
<name>A0A9R1P656_TRITD</name>
<evidence type="ECO:0000313" key="2">
    <source>
        <dbReference type="Proteomes" id="UP000324705"/>
    </source>
</evidence>
<dbReference type="OMA" id="EKQYEIS"/>
<dbReference type="PANTHER" id="PTHR33065">
    <property type="entry name" value="OS07G0486400 PROTEIN"/>
    <property type="match status" value="1"/>
</dbReference>